<dbReference type="InterPro" id="IPR046848">
    <property type="entry name" value="E_motif"/>
</dbReference>
<dbReference type="FunFam" id="1.25.40.10:FF:000144">
    <property type="entry name" value="Pentatricopeptide repeat-containing protein, mitochondrial"/>
    <property type="match status" value="1"/>
</dbReference>
<dbReference type="PROSITE" id="PS51375">
    <property type="entry name" value="PPR"/>
    <property type="match status" value="6"/>
</dbReference>
<dbReference type="EMBL" id="JACGCM010002536">
    <property type="protein sequence ID" value="KAF6138957.1"/>
    <property type="molecule type" value="Genomic_DNA"/>
</dbReference>
<reference evidence="3 4" key="1">
    <citation type="journal article" date="2020" name="IScience">
        <title>Genome Sequencing of the Endangered Kingdonia uniflora (Circaeasteraceae, Ranunculales) Reveals Potential Mechanisms of Evolutionary Specialization.</title>
        <authorList>
            <person name="Sun Y."/>
            <person name="Deng T."/>
            <person name="Zhang A."/>
            <person name="Moore M.J."/>
            <person name="Landis J.B."/>
            <person name="Lin N."/>
            <person name="Zhang H."/>
            <person name="Zhang X."/>
            <person name="Huang J."/>
            <person name="Zhang X."/>
            <person name="Sun H."/>
            <person name="Wang H."/>
        </authorList>
    </citation>
    <scope>NUCLEOTIDE SEQUENCE [LARGE SCALE GENOMIC DNA]</scope>
    <source>
        <strain evidence="3">TB1705</strain>
        <tissue evidence="3">Leaf</tissue>
    </source>
</reference>
<accession>A0A7J7L8I7</accession>
<dbReference type="FunFam" id="1.25.40.10:FF:000073">
    <property type="entry name" value="Pentatricopeptide repeat-containing protein chloroplastic"/>
    <property type="match status" value="1"/>
</dbReference>
<feature type="repeat" description="PPR" evidence="2">
    <location>
        <begin position="379"/>
        <end position="413"/>
    </location>
</feature>
<feature type="repeat" description="PPR" evidence="2">
    <location>
        <begin position="515"/>
        <end position="550"/>
    </location>
</feature>
<dbReference type="PANTHER" id="PTHR47926">
    <property type="entry name" value="PENTATRICOPEPTIDE REPEAT-CONTAINING PROTEIN"/>
    <property type="match status" value="1"/>
</dbReference>
<dbReference type="Pfam" id="PF01535">
    <property type="entry name" value="PPR"/>
    <property type="match status" value="2"/>
</dbReference>
<dbReference type="NCBIfam" id="TIGR00756">
    <property type="entry name" value="PPR"/>
    <property type="match status" value="6"/>
</dbReference>
<evidence type="ECO:0000313" key="3">
    <source>
        <dbReference type="EMBL" id="KAF6138957.1"/>
    </source>
</evidence>
<dbReference type="InterPro" id="IPR011990">
    <property type="entry name" value="TPR-like_helical_dom_sf"/>
</dbReference>
<sequence length="986" mass="109684">MPRGRPTTKKSMLADNVARISDNLDKLEGLVEALGIEASPPPPQPPPLGVTETLSLEGNVVARSDDLNNSFVSLGIETRTIAEASTKREADRGGGVTALLTGVQWASTTGALAGKRVQIKIEDFVSEVGTDRRVERRVGDPLLLDFVHVLRDEDEDTKMHTTYVRESSGAPPPDFVDEIFSDRGTSSFSYIVENRTSCIALMNLSSLTGQVNSNIYASILESCKCPQFGTQIHAHTLKTGFWGHEFVQTKLLQMYSKCGNVANSRLLFDKMPQRNIYSWAAILSVFADRGYFEETVLLFQELLQVEDVCLQFFVFPVVLKGCGSVGEVEFGRQVHGFVIKSEFVSNVYVGNALIDMYGKCALEFMENMGLTGLDHMQPNHVSWSAVIGGFAQNGYDEEAIEMFHRMQECGIKPNARTLASILPACARLQNLDLGKEYHGFIMRRNFMSNAFVVNGLVDVYRRCTDMVSAMKIFSKFSLKSVASFNTMIVGYFENGEISKAKEVFDYMDLVGVEKDTISWNSMASGYVDNGSCDKALEIFRDSQLEEGIEADSYTLGSALAACADLAALKQGKEIHSYAIRRGLSSNPFVCGSLVELYSKCRDVVRARMVFDQVIEHDTATWNALVSGYSRSNQMEKVHELLLKMELDGVEPNIYTWNGIIAGNAENRNNELALQNFYQLQISNLKPDIYTIGIVISVCSSLSTIKRGKQVHAHSIRCGYDTEVIHIGSSLVDMYSKCGNIGQAWLAFKRISRPNLVSWNSMLAAFAMHGPGKEGIALFCKMQEEGVGPDGVTFLSVLSSCVHEGLVDLGLEYFNLMPYYNIEPTVKHYTCMVDLLCRACRLNEAYELVKKMEVDADIVTWSVLLSGCVMHRNVQLGEIAAKKVIDLDPHSTGNYVMLANLYASVGRWDDLARTRQAIKNQEMNKIPGCSWIEDREQVHVFVASDRSHKQAEEIYAVVDNLMIQMRKEEYIYSSKGLVHVGLSKSIP</sequence>
<gene>
    <name evidence="3" type="ORF">GIB67_023081</name>
</gene>
<dbReference type="AlphaFoldDB" id="A0A7J7L8I7"/>
<dbReference type="PANTHER" id="PTHR47926:SF386">
    <property type="entry name" value="PENTATRICOPEPTIDE REPEAT-CONTAINING PROTEIN"/>
    <property type="match status" value="1"/>
</dbReference>
<keyword evidence="1" id="KW-0677">Repeat</keyword>
<organism evidence="3 4">
    <name type="scientific">Kingdonia uniflora</name>
    <dbReference type="NCBI Taxonomy" id="39325"/>
    <lineage>
        <taxon>Eukaryota</taxon>
        <taxon>Viridiplantae</taxon>
        <taxon>Streptophyta</taxon>
        <taxon>Embryophyta</taxon>
        <taxon>Tracheophyta</taxon>
        <taxon>Spermatophyta</taxon>
        <taxon>Magnoliopsida</taxon>
        <taxon>Ranunculales</taxon>
        <taxon>Circaeasteraceae</taxon>
        <taxon>Kingdonia</taxon>
    </lineage>
</organism>
<dbReference type="InterPro" id="IPR002885">
    <property type="entry name" value="PPR_rpt"/>
</dbReference>
<dbReference type="Gene3D" id="1.25.40.10">
    <property type="entry name" value="Tetratricopeptide repeat domain"/>
    <property type="match status" value="6"/>
</dbReference>
<dbReference type="Pfam" id="PF13041">
    <property type="entry name" value="PPR_2"/>
    <property type="match status" value="3"/>
</dbReference>
<feature type="repeat" description="PPR" evidence="2">
    <location>
        <begin position="617"/>
        <end position="651"/>
    </location>
</feature>
<dbReference type="Proteomes" id="UP000541444">
    <property type="component" value="Unassembled WGS sequence"/>
</dbReference>
<dbReference type="GO" id="GO:0003723">
    <property type="term" value="F:RNA binding"/>
    <property type="evidence" value="ECO:0007669"/>
    <property type="project" value="InterPro"/>
</dbReference>
<feature type="repeat" description="PPR" evidence="2">
    <location>
        <begin position="754"/>
        <end position="788"/>
    </location>
</feature>
<feature type="repeat" description="PPR" evidence="2">
    <location>
        <begin position="480"/>
        <end position="514"/>
    </location>
</feature>
<keyword evidence="4" id="KW-1185">Reference proteome</keyword>
<dbReference type="FunFam" id="1.25.40.10:FF:000366">
    <property type="entry name" value="Pentatricopeptide (PPR) repeat-containing protein"/>
    <property type="match status" value="1"/>
</dbReference>
<dbReference type="Pfam" id="PF12854">
    <property type="entry name" value="PPR_1"/>
    <property type="match status" value="1"/>
</dbReference>
<evidence type="ECO:0008006" key="5">
    <source>
        <dbReference type="Google" id="ProtNLM"/>
    </source>
</evidence>
<evidence type="ECO:0000313" key="4">
    <source>
        <dbReference type="Proteomes" id="UP000541444"/>
    </source>
</evidence>
<dbReference type="Pfam" id="PF20431">
    <property type="entry name" value="E_motif"/>
    <property type="match status" value="1"/>
</dbReference>
<feature type="repeat" description="PPR" evidence="2">
    <location>
        <begin position="789"/>
        <end position="823"/>
    </location>
</feature>
<dbReference type="OrthoDB" id="185373at2759"/>
<dbReference type="GO" id="GO:0009451">
    <property type="term" value="P:RNA modification"/>
    <property type="evidence" value="ECO:0007669"/>
    <property type="project" value="InterPro"/>
</dbReference>
<name>A0A7J7L8I7_9MAGN</name>
<evidence type="ECO:0000256" key="1">
    <source>
        <dbReference type="ARBA" id="ARBA00022737"/>
    </source>
</evidence>
<protein>
    <recommendedName>
        <fullName evidence="5">Pentatricopeptide repeat-containing protein</fullName>
    </recommendedName>
</protein>
<comment type="caution">
    <text evidence="3">The sequence shown here is derived from an EMBL/GenBank/DDBJ whole genome shotgun (WGS) entry which is preliminary data.</text>
</comment>
<proteinExistence type="predicted"/>
<dbReference type="InterPro" id="IPR046960">
    <property type="entry name" value="PPR_At4g14850-like_plant"/>
</dbReference>
<evidence type="ECO:0000256" key="2">
    <source>
        <dbReference type="PROSITE-ProRule" id="PRU00708"/>
    </source>
</evidence>